<keyword evidence="2" id="KW-0238">DNA-binding</keyword>
<dbReference type="PANTHER" id="PTHR43537:SF44">
    <property type="entry name" value="GNTR FAMILY REGULATORY PROTEIN"/>
    <property type="match status" value="1"/>
</dbReference>
<dbReference type="EMBL" id="JAUOPB010000006">
    <property type="protein sequence ID" value="MDO6422566.1"/>
    <property type="molecule type" value="Genomic_DNA"/>
</dbReference>
<evidence type="ECO:0000313" key="6">
    <source>
        <dbReference type="Proteomes" id="UP001169760"/>
    </source>
</evidence>
<gene>
    <name evidence="5" type="ORF">Q4521_08785</name>
</gene>
<protein>
    <submittedName>
        <fullName evidence="5">FadR/GntR family transcriptional regulator</fullName>
    </submittedName>
</protein>
<dbReference type="AlphaFoldDB" id="A0AAW7X750"/>
<evidence type="ECO:0000256" key="2">
    <source>
        <dbReference type="ARBA" id="ARBA00023125"/>
    </source>
</evidence>
<dbReference type="PROSITE" id="PS50949">
    <property type="entry name" value="HTH_GNTR"/>
    <property type="match status" value="1"/>
</dbReference>
<name>A0AAW7X750_9GAMM</name>
<evidence type="ECO:0000259" key="4">
    <source>
        <dbReference type="PROSITE" id="PS50949"/>
    </source>
</evidence>
<dbReference type="RefSeq" id="WP_216064885.1">
    <property type="nucleotide sequence ID" value="NZ_JAHKPP010000036.1"/>
</dbReference>
<organism evidence="5 6">
    <name type="scientific">Saccharophagus degradans</name>
    <dbReference type="NCBI Taxonomy" id="86304"/>
    <lineage>
        <taxon>Bacteria</taxon>
        <taxon>Pseudomonadati</taxon>
        <taxon>Pseudomonadota</taxon>
        <taxon>Gammaproteobacteria</taxon>
        <taxon>Cellvibrionales</taxon>
        <taxon>Cellvibrionaceae</taxon>
        <taxon>Saccharophagus</taxon>
    </lineage>
</organism>
<reference evidence="5" key="1">
    <citation type="submission" date="2023-07" db="EMBL/GenBank/DDBJ databases">
        <title>Genome content predicts the carbon catabolic preferences of heterotrophic bacteria.</title>
        <authorList>
            <person name="Gralka M."/>
        </authorList>
    </citation>
    <scope>NUCLEOTIDE SEQUENCE</scope>
    <source>
        <strain evidence="5">I3M17_2</strain>
    </source>
</reference>
<evidence type="ECO:0000256" key="1">
    <source>
        <dbReference type="ARBA" id="ARBA00023015"/>
    </source>
</evidence>
<dbReference type="Proteomes" id="UP001169760">
    <property type="component" value="Unassembled WGS sequence"/>
</dbReference>
<dbReference type="InterPro" id="IPR011711">
    <property type="entry name" value="GntR_C"/>
</dbReference>
<comment type="caution">
    <text evidence="5">The sequence shown here is derived from an EMBL/GenBank/DDBJ whole genome shotgun (WGS) entry which is preliminary data.</text>
</comment>
<sequence length="243" mass="27339">MSELIYYDLKGAATITPSLPVQVARELGRRIVAGTYAPDVMIDEENALAERYQVSRVVIRDAVKILVGKGLLEVRRGRGTRVRPRAQWIMWDDDVLAWHLTATPDPKFLAELLDIRTAVEPVAALWAAERGTDEDIRLIEQACIEMESEHGSVDNFIIADAHFHRAVLRAAHNEFLTAMESVIYSALLMSVRITNQDPRENEVSLPIHREVYEAIAARNGVKAQRAVETMLESVRTRLQQATS</sequence>
<dbReference type="SMART" id="SM00895">
    <property type="entry name" value="FCD"/>
    <property type="match status" value="1"/>
</dbReference>
<dbReference type="Pfam" id="PF00392">
    <property type="entry name" value="GntR"/>
    <property type="match status" value="1"/>
</dbReference>
<keyword evidence="1" id="KW-0805">Transcription regulation</keyword>
<dbReference type="PANTHER" id="PTHR43537">
    <property type="entry name" value="TRANSCRIPTIONAL REGULATOR, GNTR FAMILY"/>
    <property type="match status" value="1"/>
</dbReference>
<feature type="domain" description="HTH gntR-type" evidence="4">
    <location>
        <begin position="17"/>
        <end position="85"/>
    </location>
</feature>
<evidence type="ECO:0000313" key="5">
    <source>
        <dbReference type="EMBL" id="MDO6422566.1"/>
    </source>
</evidence>
<evidence type="ECO:0000256" key="3">
    <source>
        <dbReference type="ARBA" id="ARBA00023163"/>
    </source>
</evidence>
<dbReference type="Pfam" id="PF07729">
    <property type="entry name" value="FCD"/>
    <property type="match status" value="1"/>
</dbReference>
<accession>A0AAW7X750</accession>
<keyword evidence="3" id="KW-0804">Transcription</keyword>
<dbReference type="GO" id="GO:0003677">
    <property type="term" value="F:DNA binding"/>
    <property type="evidence" value="ECO:0007669"/>
    <property type="project" value="UniProtKB-KW"/>
</dbReference>
<proteinExistence type="predicted"/>
<dbReference type="GO" id="GO:0003700">
    <property type="term" value="F:DNA-binding transcription factor activity"/>
    <property type="evidence" value="ECO:0007669"/>
    <property type="project" value="InterPro"/>
</dbReference>
<dbReference type="InterPro" id="IPR000524">
    <property type="entry name" value="Tscrpt_reg_HTH_GntR"/>
</dbReference>
<dbReference type="SMART" id="SM00345">
    <property type="entry name" value="HTH_GNTR"/>
    <property type="match status" value="1"/>
</dbReference>